<feature type="region of interest" description="Disordered" evidence="1">
    <location>
        <begin position="505"/>
        <end position="529"/>
    </location>
</feature>
<evidence type="ECO:0000256" key="1">
    <source>
        <dbReference type="SAM" id="MobiDB-lite"/>
    </source>
</evidence>
<dbReference type="Proteomes" id="UP001138500">
    <property type="component" value="Unassembled WGS sequence"/>
</dbReference>
<feature type="compositionally biased region" description="Basic and acidic residues" evidence="1">
    <location>
        <begin position="433"/>
        <end position="443"/>
    </location>
</feature>
<keyword evidence="3" id="KW-1185">Reference proteome</keyword>
<organism evidence="2 3">
    <name type="scientific">Teratosphaeria destructans</name>
    <dbReference type="NCBI Taxonomy" id="418781"/>
    <lineage>
        <taxon>Eukaryota</taxon>
        <taxon>Fungi</taxon>
        <taxon>Dikarya</taxon>
        <taxon>Ascomycota</taxon>
        <taxon>Pezizomycotina</taxon>
        <taxon>Dothideomycetes</taxon>
        <taxon>Dothideomycetidae</taxon>
        <taxon>Mycosphaerellales</taxon>
        <taxon>Teratosphaeriaceae</taxon>
        <taxon>Teratosphaeria</taxon>
    </lineage>
</organism>
<dbReference type="Pfam" id="PF10309">
    <property type="entry name" value="NCBP3"/>
    <property type="match status" value="1"/>
</dbReference>
<sequence length="529" mass="59331">MDAANNVLPVKFSQEVAAPPSQTATMVDMDVDMDIDVDLDEDPEIARLQAEAAALNAQPSNYAEDGEPMNGIDAEAEAEAEEGEVNPQAPVAKVHVRVTVSDFKPGDAKSYANEHYPTDHFDHVQWVDDASFNFVYKTEAATAEALQAFSAQEVIDALEVRPAKRFSARPDVDISVRQAVVGDVKVKNARIYSEFYLRNPEFDPESRPRKRRYDDYRRRDYDYVRRPRRDVGDDMYQRGASQDVPFDVDLYDDDAASKAAAAERRQSRSSEGSAFGRKRMRFQDDLMSARNNGRLRNRSASPLRDGDGRFGFREDGPRRPTARPRSQTPPRLRARGRDSRENISAADQFRKDLFPDKVSSSGTSRNNGDLFPNRVMSPQGPKELFPNHRRQDAHDYDHEYPKVEQRMSRYSLNDGNQQAKYGYAASAGLRGARKQDDKPRDLMSRITGGPKAESTYGRLGHDVLSTSNDDSGYSIKGAGSNGFSFKGASTNGSALVKELFPRKSNGEKKDLFDGRIKGRANRRRAEDFA</sequence>
<evidence type="ECO:0000313" key="2">
    <source>
        <dbReference type="EMBL" id="KAH9808855.1"/>
    </source>
</evidence>
<feature type="compositionally biased region" description="Basic and acidic residues" evidence="1">
    <location>
        <begin position="505"/>
        <end position="516"/>
    </location>
</feature>
<accession>A0A9W7SHV0</accession>
<dbReference type="InterPro" id="IPR019416">
    <property type="entry name" value="NCBP3"/>
</dbReference>
<reference evidence="2 3" key="2">
    <citation type="journal article" date="2021" name="Curr. Genet.">
        <title>Genetic response to nitrogen starvation in the aggressive Eucalyptus foliar pathogen Teratosphaeria destructans.</title>
        <authorList>
            <person name="Havenga M."/>
            <person name="Wingfield B.D."/>
            <person name="Wingfield M.J."/>
            <person name="Dreyer L.L."/>
            <person name="Roets F."/>
            <person name="Aylward J."/>
        </authorList>
    </citation>
    <scope>NUCLEOTIDE SEQUENCE [LARGE SCALE GENOMIC DNA]</scope>
    <source>
        <strain evidence="2">CMW44962</strain>
    </source>
</reference>
<feature type="compositionally biased region" description="Basic and acidic residues" evidence="1">
    <location>
        <begin position="304"/>
        <end position="318"/>
    </location>
</feature>
<feature type="region of interest" description="Disordered" evidence="1">
    <location>
        <begin position="257"/>
        <end position="395"/>
    </location>
</feature>
<feature type="compositionally biased region" description="Polar residues" evidence="1">
    <location>
        <begin position="358"/>
        <end position="367"/>
    </location>
</feature>
<gene>
    <name evidence="2" type="ORF">Tdes44962_MAKER06274</name>
</gene>
<dbReference type="OrthoDB" id="422106at2759"/>
<reference evidence="2 3" key="1">
    <citation type="journal article" date="2018" name="IMA Fungus">
        <title>IMA Genome-F 10: Nine draft genome sequences of Claviceps purpurea s.lat., including C. arundinis, C. humidiphila, and C. cf. spartinae, pseudomolecules for the pitch canker pathogen Fusarium circinatum, draft genome of Davidsoniella eucalypti, Grosmannia galeiformis, Quambalaria eucalypti, and Teratosphaeria destructans.</title>
        <authorList>
            <person name="Wingfield B.D."/>
            <person name="Liu M."/>
            <person name="Nguyen H.D."/>
            <person name="Lane F.A."/>
            <person name="Morgan S.W."/>
            <person name="De Vos L."/>
            <person name="Wilken P.M."/>
            <person name="Duong T.A."/>
            <person name="Aylward J."/>
            <person name="Coetzee M.P."/>
            <person name="Dadej K."/>
            <person name="De Beer Z.W."/>
            <person name="Findlay W."/>
            <person name="Havenga M."/>
            <person name="Kolarik M."/>
            <person name="Menzies J.G."/>
            <person name="Naidoo K."/>
            <person name="Pochopski O."/>
            <person name="Shoukouhi P."/>
            <person name="Santana Q.C."/>
            <person name="Seifert K.A."/>
            <person name="Soal N."/>
            <person name="Steenkamp E.T."/>
            <person name="Tatham C.T."/>
            <person name="van der Nest M.A."/>
            <person name="Wingfield M.J."/>
        </authorList>
    </citation>
    <scope>NUCLEOTIDE SEQUENCE [LARGE SCALE GENOMIC DNA]</scope>
    <source>
        <strain evidence="2">CMW44962</strain>
    </source>
</reference>
<evidence type="ECO:0000313" key="3">
    <source>
        <dbReference type="Proteomes" id="UP001138500"/>
    </source>
</evidence>
<feature type="compositionally biased region" description="Basic and acidic residues" evidence="1">
    <location>
        <begin position="385"/>
        <end position="395"/>
    </location>
</feature>
<comment type="caution">
    <text evidence="2">The sequence shown here is derived from an EMBL/GenBank/DDBJ whole genome shotgun (WGS) entry which is preliminary data.</text>
</comment>
<feature type="region of interest" description="Disordered" evidence="1">
    <location>
        <begin position="424"/>
        <end position="463"/>
    </location>
</feature>
<name>A0A9W7SHV0_9PEZI</name>
<dbReference type="GO" id="GO:0000340">
    <property type="term" value="F:RNA 7-methylguanosine cap binding"/>
    <property type="evidence" value="ECO:0007669"/>
    <property type="project" value="InterPro"/>
</dbReference>
<protein>
    <submittedName>
        <fullName evidence="2">Nuclear cap-binding protein subunit 3</fullName>
    </submittedName>
</protein>
<dbReference type="EMBL" id="RIBY02002589">
    <property type="protein sequence ID" value="KAH9808855.1"/>
    <property type="molecule type" value="Genomic_DNA"/>
</dbReference>
<dbReference type="AlphaFoldDB" id="A0A9W7SHV0"/>
<dbReference type="GO" id="GO:0003729">
    <property type="term" value="F:mRNA binding"/>
    <property type="evidence" value="ECO:0007669"/>
    <property type="project" value="InterPro"/>
</dbReference>
<proteinExistence type="predicted"/>